<proteinExistence type="predicted"/>
<reference evidence="1" key="1">
    <citation type="submission" date="2023-09" db="EMBL/GenBank/DDBJ databases">
        <title>Analysis of Cronobacter sakazakii RZ4 phage.</title>
        <authorList>
            <person name="Zhang L."/>
            <person name="Hui L."/>
            <person name="Soleimani-Delfan A."/>
        </authorList>
    </citation>
    <scope>NUCLEOTIDE SEQUENCE</scope>
    <source>
        <strain evidence="1">RZ4</strain>
    </source>
</reference>
<evidence type="ECO:0000313" key="1">
    <source>
        <dbReference type="EMBL" id="BES79670.1"/>
    </source>
</evidence>
<organism evidence="1 2">
    <name type="scientific">Cronobacter phage RZ4</name>
    <dbReference type="NCBI Taxonomy" id="3074122"/>
    <lineage>
        <taxon>Viruses</taxon>
        <taxon>Duplodnaviria</taxon>
        <taxon>Heunggongvirae</taxon>
        <taxon>Uroviricota</taxon>
        <taxon>Caudoviricetes</taxon>
        <taxon>Autographivirales</taxon>
        <taxon>Autoscriptoviridae</taxon>
        <taxon>Stentvirinae</taxon>
        <taxon>Bonnellvirus</taxon>
        <taxon>Bonnellvirus RZ4</taxon>
    </lineage>
</organism>
<accession>A0AA48R2Q4</accession>
<name>A0AA48R2Q4_9CAUD</name>
<dbReference type="Proteomes" id="UP001259576">
    <property type="component" value="Segment"/>
</dbReference>
<protein>
    <submittedName>
        <fullName evidence="1">Uncharacterized protein</fullName>
    </submittedName>
</protein>
<evidence type="ECO:0000313" key="2">
    <source>
        <dbReference type="Proteomes" id="UP001259576"/>
    </source>
</evidence>
<keyword evidence="2" id="KW-1185">Reference proteome</keyword>
<sequence length="78" mass="8568">MMSRYQRAIEDTVVERGVCGACHGCGTFTSMTIRHELVQTECEACGGTGVTDPALQRSVLREQGMRCQVQPGYDQPTE</sequence>
<dbReference type="EMBL" id="LC778449">
    <property type="protein sequence ID" value="BES79670.1"/>
    <property type="molecule type" value="Genomic_DNA"/>
</dbReference>